<proteinExistence type="predicted"/>
<organism evidence="1 2">
    <name type="scientific">Linum trigynum</name>
    <dbReference type="NCBI Taxonomy" id="586398"/>
    <lineage>
        <taxon>Eukaryota</taxon>
        <taxon>Viridiplantae</taxon>
        <taxon>Streptophyta</taxon>
        <taxon>Embryophyta</taxon>
        <taxon>Tracheophyta</taxon>
        <taxon>Spermatophyta</taxon>
        <taxon>Magnoliopsida</taxon>
        <taxon>eudicotyledons</taxon>
        <taxon>Gunneridae</taxon>
        <taxon>Pentapetalae</taxon>
        <taxon>rosids</taxon>
        <taxon>fabids</taxon>
        <taxon>Malpighiales</taxon>
        <taxon>Linaceae</taxon>
        <taxon>Linum</taxon>
    </lineage>
</organism>
<sequence>MASLLASPRAASFKYWSANCTLFTLSCSCTSMFPYPISVSNVIVGCSNVGGGSLEFTSFFPIVSTPTPEIHFLTSSSYTLALSAPKKSAPTQIAKHSLI</sequence>
<name>A0AAV2DMZ2_9ROSI</name>
<keyword evidence="2" id="KW-1185">Reference proteome</keyword>
<evidence type="ECO:0000313" key="1">
    <source>
        <dbReference type="EMBL" id="CAL1374563.1"/>
    </source>
</evidence>
<dbReference type="EMBL" id="OZ034816">
    <property type="protein sequence ID" value="CAL1374563.1"/>
    <property type="molecule type" value="Genomic_DNA"/>
</dbReference>
<gene>
    <name evidence="1" type="ORF">LTRI10_LOCUS16421</name>
</gene>
<dbReference type="Proteomes" id="UP001497516">
    <property type="component" value="Chromosome 3"/>
</dbReference>
<protein>
    <submittedName>
        <fullName evidence="1">Uncharacterized protein</fullName>
    </submittedName>
</protein>
<reference evidence="1 2" key="1">
    <citation type="submission" date="2024-04" db="EMBL/GenBank/DDBJ databases">
        <authorList>
            <person name="Fracassetti M."/>
        </authorList>
    </citation>
    <scope>NUCLEOTIDE SEQUENCE [LARGE SCALE GENOMIC DNA]</scope>
</reference>
<accession>A0AAV2DMZ2</accession>
<evidence type="ECO:0000313" key="2">
    <source>
        <dbReference type="Proteomes" id="UP001497516"/>
    </source>
</evidence>
<dbReference type="AlphaFoldDB" id="A0AAV2DMZ2"/>